<dbReference type="Proteomes" id="UP001400965">
    <property type="component" value="Unassembled WGS sequence"/>
</dbReference>
<gene>
    <name evidence="1" type="ORF">GCM10008917_03020</name>
</gene>
<accession>A0ABN1LX51</accession>
<sequence length="255" mass="30114">MKYNYNLELNTIIEKIYIELIYKISINDSTIDFSKDKIDNTKKLLSSEKVYIGSDMDEFIINQVPKGHEGNLFRVCIAKYHDRLHPRFENYKGEPMVDSSYNKFALLLWEEHMNNLLISDIQKLFTQENFINFVNNKLDNYIDDLLSLIADYKNKLVTINFKNKENLLNTIADMILNEELPFELAHSIVDMDKLRDDMTKMATSFDMYNEFDKLEDDTKYCLINYCKYSPDDLINELTSNHGFKLVNNDCLIKNK</sequence>
<proteinExistence type="predicted"/>
<evidence type="ECO:0000313" key="1">
    <source>
        <dbReference type="EMBL" id="GAA0861488.1"/>
    </source>
</evidence>
<evidence type="ECO:0000313" key="2">
    <source>
        <dbReference type="Proteomes" id="UP001400965"/>
    </source>
</evidence>
<dbReference type="EMBL" id="BAAACP010000001">
    <property type="protein sequence ID" value="GAA0861488.1"/>
    <property type="molecule type" value="Genomic_DNA"/>
</dbReference>
<keyword evidence="2" id="KW-1185">Reference proteome</keyword>
<protein>
    <submittedName>
        <fullName evidence="1">Uncharacterized protein</fullName>
    </submittedName>
</protein>
<comment type="caution">
    <text evidence="1">The sequence shown here is derived from an EMBL/GenBank/DDBJ whole genome shotgun (WGS) entry which is preliminary data.</text>
</comment>
<reference evidence="1 2" key="1">
    <citation type="journal article" date="2019" name="Int. J. Syst. Evol. Microbiol.">
        <title>The Global Catalogue of Microorganisms (GCM) 10K type strain sequencing project: providing services to taxonomists for standard genome sequencing and annotation.</title>
        <authorList>
            <consortium name="The Broad Institute Genomics Platform"/>
            <consortium name="The Broad Institute Genome Sequencing Center for Infectious Disease"/>
            <person name="Wu L."/>
            <person name="Ma J."/>
        </authorList>
    </citation>
    <scope>NUCLEOTIDE SEQUENCE [LARGE SCALE GENOMIC DNA]</scope>
    <source>
        <strain evidence="1 2">JCM 6486</strain>
    </source>
</reference>
<dbReference type="RefSeq" id="WP_346041401.1">
    <property type="nucleotide sequence ID" value="NZ_BAAACP010000001.1"/>
</dbReference>
<organism evidence="1 2">
    <name type="scientific">Paraclostridium tenue</name>
    <dbReference type="NCBI Taxonomy" id="1737"/>
    <lineage>
        <taxon>Bacteria</taxon>
        <taxon>Bacillati</taxon>
        <taxon>Bacillota</taxon>
        <taxon>Clostridia</taxon>
        <taxon>Peptostreptococcales</taxon>
        <taxon>Peptostreptococcaceae</taxon>
        <taxon>Paraclostridium</taxon>
    </lineage>
</organism>
<name>A0ABN1LX51_9FIRM</name>